<reference evidence="1 2" key="1">
    <citation type="submission" date="2019-09" db="EMBL/GenBank/DDBJ databases">
        <authorList>
            <person name="Chandra G."/>
            <person name="Truman W A."/>
        </authorList>
    </citation>
    <scope>NUCLEOTIDE SEQUENCE [LARGE SCALE GENOMIC DNA]</scope>
    <source>
        <strain evidence="1">PS862</strain>
    </source>
</reference>
<dbReference type="InterPro" id="IPR002495">
    <property type="entry name" value="Glyco_trans_8"/>
</dbReference>
<protein>
    <recommendedName>
        <fullName evidence="3">Glycosyl transferase</fullName>
    </recommendedName>
</protein>
<dbReference type="Pfam" id="PF01501">
    <property type="entry name" value="Glyco_transf_8"/>
    <property type="match status" value="1"/>
</dbReference>
<name>A0A5E7I3X4_PSEFL</name>
<dbReference type="InterPro" id="IPR050587">
    <property type="entry name" value="GNT1/Glycosyltrans_8"/>
</dbReference>
<dbReference type="AlphaFoldDB" id="A0A5E7I3X4"/>
<gene>
    <name evidence="1" type="ORF">PS862_01357</name>
</gene>
<evidence type="ECO:0008006" key="3">
    <source>
        <dbReference type="Google" id="ProtNLM"/>
    </source>
</evidence>
<dbReference type="Proteomes" id="UP000385207">
    <property type="component" value="Unassembled WGS sequence"/>
</dbReference>
<evidence type="ECO:0000313" key="2">
    <source>
        <dbReference type="Proteomes" id="UP000385207"/>
    </source>
</evidence>
<dbReference type="InterPro" id="IPR029044">
    <property type="entry name" value="Nucleotide-diphossugar_trans"/>
</dbReference>
<sequence>MNYSYVTALNTIDYLPGVLALKKSLNSIKSKYPLTVLTTPQLLNDIENALNENGIKFITKPDLVCETGSSKFSHWGNTFFKLRVSELNGFEKILLLDSDMLIVKNIDHLFLHSHSSAVVAGQLYKGNENWKELNSGLMVLEPAKIDSEKLYNLIQKTIDDRRKIGLPTGDQDVFQTYFKDWCLDKHLHLDQGYNLFFSTISYYITMNFIKESDIYVVHFVGKYKPWMHTPLKEKIKLHIFNLFINRKGSKYLRHYNEYF</sequence>
<dbReference type="PANTHER" id="PTHR11183">
    <property type="entry name" value="GLYCOGENIN SUBFAMILY MEMBER"/>
    <property type="match status" value="1"/>
</dbReference>
<dbReference type="SUPFAM" id="SSF53448">
    <property type="entry name" value="Nucleotide-diphospho-sugar transferases"/>
    <property type="match status" value="1"/>
</dbReference>
<organism evidence="1 2">
    <name type="scientific">Pseudomonas fluorescens</name>
    <dbReference type="NCBI Taxonomy" id="294"/>
    <lineage>
        <taxon>Bacteria</taxon>
        <taxon>Pseudomonadati</taxon>
        <taxon>Pseudomonadota</taxon>
        <taxon>Gammaproteobacteria</taxon>
        <taxon>Pseudomonadales</taxon>
        <taxon>Pseudomonadaceae</taxon>
        <taxon>Pseudomonas</taxon>
    </lineage>
</organism>
<dbReference type="RefSeq" id="WP_150783556.1">
    <property type="nucleotide sequence ID" value="NZ_CABVII010000004.1"/>
</dbReference>
<dbReference type="Gene3D" id="3.90.550.10">
    <property type="entry name" value="Spore Coat Polysaccharide Biosynthesis Protein SpsA, Chain A"/>
    <property type="match status" value="1"/>
</dbReference>
<dbReference type="OrthoDB" id="9807549at2"/>
<dbReference type="GO" id="GO:0016757">
    <property type="term" value="F:glycosyltransferase activity"/>
    <property type="evidence" value="ECO:0007669"/>
    <property type="project" value="InterPro"/>
</dbReference>
<evidence type="ECO:0000313" key="1">
    <source>
        <dbReference type="EMBL" id="VVO71419.1"/>
    </source>
</evidence>
<proteinExistence type="predicted"/>
<accession>A0A5E7I3X4</accession>
<dbReference type="EMBL" id="CABVII010000004">
    <property type="protein sequence ID" value="VVO71419.1"/>
    <property type="molecule type" value="Genomic_DNA"/>
</dbReference>